<gene>
    <name evidence="1" type="ORF">M9H77_36318</name>
</gene>
<evidence type="ECO:0000313" key="2">
    <source>
        <dbReference type="Proteomes" id="UP001060085"/>
    </source>
</evidence>
<sequence length="132" mass="14921">MYGARRHTRRGGRWHNRTEYRGVMARHPTSTPMGLGLHTIGITCPTASVKGTVDRYTIRPVLGEAKYQELKANSECLYIVTGSPILTDDHYRRVLGRQQQIHVFGSFGIFRSKPQGLYREGEEVVRIHAAGI</sequence>
<proteinExistence type="predicted"/>
<name>A0ACB9ZRV1_CATRO</name>
<keyword evidence="2" id="KW-1185">Reference proteome</keyword>
<comment type="caution">
    <text evidence="1">The sequence shown here is derived from an EMBL/GenBank/DDBJ whole genome shotgun (WGS) entry which is preliminary data.</text>
</comment>
<accession>A0ACB9ZRV1</accession>
<dbReference type="EMBL" id="CM044708">
    <property type="protein sequence ID" value="KAI5650313.1"/>
    <property type="molecule type" value="Genomic_DNA"/>
</dbReference>
<protein>
    <submittedName>
        <fullName evidence="1">Uncharacterized protein</fullName>
    </submittedName>
</protein>
<organism evidence="1 2">
    <name type="scientific">Catharanthus roseus</name>
    <name type="common">Madagascar periwinkle</name>
    <name type="synonym">Vinca rosea</name>
    <dbReference type="NCBI Taxonomy" id="4058"/>
    <lineage>
        <taxon>Eukaryota</taxon>
        <taxon>Viridiplantae</taxon>
        <taxon>Streptophyta</taxon>
        <taxon>Embryophyta</taxon>
        <taxon>Tracheophyta</taxon>
        <taxon>Spermatophyta</taxon>
        <taxon>Magnoliopsida</taxon>
        <taxon>eudicotyledons</taxon>
        <taxon>Gunneridae</taxon>
        <taxon>Pentapetalae</taxon>
        <taxon>asterids</taxon>
        <taxon>lamiids</taxon>
        <taxon>Gentianales</taxon>
        <taxon>Apocynaceae</taxon>
        <taxon>Rauvolfioideae</taxon>
        <taxon>Vinceae</taxon>
        <taxon>Catharanthinae</taxon>
        <taxon>Catharanthus</taxon>
    </lineage>
</organism>
<evidence type="ECO:0000313" key="1">
    <source>
        <dbReference type="EMBL" id="KAI5650313.1"/>
    </source>
</evidence>
<dbReference type="Proteomes" id="UP001060085">
    <property type="component" value="Linkage Group LG08"/>
</dbReference>
<reference evidence="2" key="1">
    <citation type="journal article" date="2023" name="Nat. Plants">
        <title>Single-cell RNA sequencing provides a high-resolution roadmap for understanding the multicellular compartmentation of specialized metabolism.</title>
        <authorList>
            <person name="Sun S."/>
            <person name="Shen X."/>
            <person name="Li Y."/>
            <person name="Li Y."/>
            <person name="Wang S."/>
            <person name="Li R."/>
            <person name="Zhang H."/>
            <person name="Shen G."/>
            <person name="Guo B."/>
            <person name="Wei J."/>
            <person name="Xu J."/>
            <person name="St-Pierre B."/>
            <person name="Chen S."/>
            <person name="Sun C."/>
        </authorList>
    </citation>
    <scope>NUCLEOTIDE SEQUENCE [LARGE SCALE GENOMIC DNA]</scope>
</reference>